<dbReference type="KEGG" id="psic:J4E96_13180"/>
<keyword evidence="2" id="KW-1185">Reference proteome</keyword>
<dbReference type="RefSeq" id="WP_227422562.1">
    <property type="nucleotide sequence ID" value="NZ_CP071868.1"/>
</dbReference>
<dbReference type="AlphaFoldDB" id="A0A8A4ZBE0"/>
<proteinExistence type="predicted"/>
<dbReference type="Proteomes" id="UP000663937">
    <property type="component" value="Chromosome"/>
</dbReference>
<evidence type="ECO:0000313" key="1">
    <source>
        <dbReference type="EMBL" id="QTE28329.1"/>
    </source>
</evidence>
<accession>A0A8A4ZBE0</accession>
<name>A0A8A4ZBE0_9MICO</name>
<reference evidence="1" key="1">
    <citation type="submission" date="2021-03" db="EMBL/GenBank/DDBJ databases">
        <title>Pengzhenrongella sicca gen. nov., sp. nov., a new member of suborder Micrococcineae isolated from High-Arctic tundra soil.</title>
        <authorList>
            <person name="Peng F."/>
        </authorList>
    </citation>
    <scope>NUCLEOTIDE SEQUENCE</scope>
    <source>
        <strain evidence="1">LRZ-2</strain>
    </source>
</reference>
<protein>
    <submittedName>
        <fullName evidence="1">Uncharacterized protein</fullName>
    </submittedName>
</protein>
<gene>
    <name evidence="1" type="ORF">J4E96_13180</name>
</gene>
<evidence type="ECO:0000313" key="2">
    <source>
        <dbReference type="Proteomes" id="UP000663937"/>
    </source>
</evidence>
<dbReference type="EMBL" id="CP071868">
    <property type="protein sequence ID" value="QTE28329.1"/>
    <property type="molecule type" value="Genomic_DNA"/>
</dbReference>
<sequence>MSIGPIESVTDQVRAPEALIQVPGHITAAAQSLGISAAQMSQAFSVGASLADVAQTRGISQEDLLSAMEANPPANLAVVVAARGARQPAPTGAGALDVLA</sequence>
<organism evidence="1 2">
    <name type="scientific">Pengzhenrongella sicca</name>
    <dbReference type="NCBI Taxonomy" id="2819238"/>
    <lineage>
        <taxon>Bacteria</taxon>
        <taxon>Bacillati</taxon>
        <taxon>Actinomycetota</taxon>
        <taxon>Actinomycetes</taxon>
        <taxon>Micrococcales</taxon>
        <taxon>Pengzhenrongella</taxon>
    </lineage>
</organism>